<dbReference type="InterPro" id="IPR019151">
    <property type="entry name" value="Proteasome_assmbl_chaperone_2"/>
</dbReference>
<reference evidence="1" key="1">
    <citation type="submission" date="2021-02" db="EMBL/GenBank/DDBJ databases">
        <authorList>
            <person name="Palmer J.M."/>
        </authorList>
    </citation>
    <scope>NUCLEOTIDE SEQUENCE</scope>
    <source>
        <strain evidence="1">SCRP734</strain>
    </source>
</reference>
<evidence type="ECO:0000313" key="2">
    <source>
        <dbReference type="Proteomes" id="UP000694044"/>
    </source>
</evidence>
<dbReference type="Proteomes" id="UP000694044">
    <property type="component" value="Unassembled WGS sequence"/>
</dbReference>
<dbReference type="GO" id="GO:0000502">
    <property type="term" value="C:proteasome complex"/>
    <property type="evidence" value="ECO:0007669"/>
    <property type="project" value="UniProtKB-KW"/>
</dbReference>
<dbReference type="AlphaFoldDB" id="A0A8T1VFA5"/>
<dbReference type="PANTHER" id="PTHR12970:SF1">
    <property type="entry name" value="PROTEASOME ASSEMBLY CHAPERONE 2"/>
    <property type="match status" value="1"/>
</dbReference>
<dbReference type="PANTHER" id="PTHR12970">
    <property type="entry name" value="PROTEASOME ASSEMBLY CHAPERONE 2"/>
    <property type="match status" value="1"/>
</dbReference>
<protein>
    <submittedName>
        <fullName evidence="1">Proteasome assembly chaperone 2</fullName>
    </submittedName>
</protein>
<accession>A0A8T1VFA5</accession>
<keyword evidence="1" id="KW-0647">Proteasome</keyword>
<dbReference type="InterPro" id="IPR016562">
    <property type="entry name" value="Proteasome_assmbl_chp_2_euk"/>
</dbReference>
<proteinExistence type="predicted"/>
<sequence length="331" mass="35199">MEFYPQDAVSAADSAACAALFAEHTLLLVRPTSFAHASPPSRPSLALTSPVLASQSTDEVVYHFFPQPAVSNANLGQLTLDLAINTLLQNGEAFGVELTRVGHLLSEAAPPIAGGAAFATQQPQALCLNLEGLYQSKEKKLTIIQQRAPVLPGRAHAFAQELVQWAVKSKVATLAVVAGCDDMLRHDSNMMSRPIRTIYSAAAAQLDEAFVTRFEGLTTSVKGVQEASETPSSSAGQWAPIRGAGLAPLLHAQCDEQKLPFIAWVMPCAEGNNVPDAAAMATQLFHSLRIAPKVAANPATMSSSMPPMLPFAFPPSWNQLFGRGPDVSLYL</sequence>
<dbReference type="EMBL" id="JAGDFM010000394">
    <property type="protein sequence ID" value="KAG7378818.1"/>
    <property type="molecule type" value="Genomic_DNA"/>
</dbReference>
<dbReference type="Pfam" id="PF09754">
    <property type="entry name" value="PAC2"/>
    <property type="match status" value="1"/>
</dbReference>
<comment type="caution">
    <text evidence="1">The sequence shown here is derived from an EMBL/GenBank/DDBJ whole genome shotgun (WGS) entry which is preliminary data.</text>
</comment>
<dbReference type="OrthoDB" id="10260712at2759"/>
<dbReference type="GO" id="GO:0005634">
    <property type="term" value="C:nucleus"/>
    <property type="evidence" value="ECO:0007669"/>
    <property type="project" value="TreeGrafter"/>
</dbReference>
<evidence type="ECO:0000313" key="1">
    <source>
        <dbReference type="EMBL" id="KAG7378818.1"/>
    </source>
</evidence>
<gene>
    <name evidence="1" type="primary">PSMG2</name>
    <name evidence="1" type="ORF">PHYPSEUDO_009481</name>
</gene>
<dbReference type="GO" id="GO:0005829">
    <property type="term" value="C:cytosol"/>
    <property type="evidence" value="ECO:0007669"/>
    <property type="project" value="TreeGrafter"/>
</dbReference>
<keyword evidence="2" id="KW-1185">Reference proteome</keyword>
<dbReference type="GO" id="GO:0043248">
    <property type="term" value="P:proteasome assembly"/>
    <property type="evidence" value="ECO:0007669"/>
    <property type="project" value="TreeGrafter"/>
</dbReference>
<name>A0A8T1VFA5_9STRA</name>
<organism evidence="1 2">
    <name type="scientific">Phytophthora pseudosyringae</name>
    <dbReference type="NCBI Taxonomy" id="221518"/>
    <lineage>
        <taxon>Eukaryota</taxon>
        <taxon>Sar</taxon>
        <taxon>Stramenopiles</taxon>
        <taxon>Oomycota</taxon>
        <taxon>Peronosporomycetes</taxon>
        <taxon>Peronosporales</taxon>
        <taxon>Peronosporaceae</taxon>
        <taxon>Phytophthora</taxon>
    </lineage>
</organism>